<dbReference type="GO" id="GO:0004467">
    <property type="term" value="F:long-chain fatty acid-CoA ligase activity"/>
    <property type="evidence" value="ECO:0007669"/>
    <property type="project" value="TreeGrafter"/>
</dbReference>
<protein>
    <submittedName>
        <fullName evidence="8">Uncharacterized protein</fullName>
    </submittedName>
</protein>
<dbReference type="Proteomes" id="UP001345827">
    <property type="component" value="Unassembled WGS sequence"/>
</dbReference>
<dbReference type="Gene3D" id="3.90.226.10">
    <property type="entry name" value="2-enoyl-CoA Hydratase, Chain A, domain 1"/>
    <property type="match status" value="2"/>
</dbReference>
<dbReference type="InterPro" id="IPR000873">
    <property type="entry name" value="AMP-dep_synth/lig_dom"/>
</dbReference>
<dbReference type="PROSITE" id="PS50989">
    <property type="entry name" value="COA_CT_CTER"/>
    <property type="match status" value="1"/>
</dbReference>
<evidence type="ECO:0000256" key="4">
    <source>
        <dbReference type="ARBA" id="ARBA00022840"/>
    </source>
</evidence>
<evidence type="ECO:0000256" key="3">
    <source>
        <dbReference type="ARBA" id="ARBA00022741"/>
    </source>
</evidence>
<feature type="domain" description="CoA carboxyltransferase N-terminal" evidence="6">
    <location>
        <begin position="64"/>
        <end position="334"/>
    </location>
</feature>
<dbReference type="Pfam" id="PF01039">
    <property type="entry name" value="Carboxyl_trans"/>
    <property type="match status" value="1"/>
</dbReference>
<dbReference type="SUPFAM" id="SSF56801">
    <property type="entry name" value="Acetyl-CoA synthetase-like"/>
    <property type="match status" value="1"/>
</dbReference>
<dbReference type="PANTHER" id="PTHR43107:SF15">
    <property type="entry name" value="FATTY ACID TRANSPORT PROTEIN 3, ISOFORM A"/>
    <property type="match status" value="1"/>
</dbReference>
<feature type="region of interest" description="Disordered" evidence="5">
    <location>
        <begin position="1"/>
        <end position="69"/>
    </location>
</feature>
<evidence type="ECO:0000256" key="5">
    <source>
        <dbReference type="SAM" id="MobiDB-lite"/>
    </source>
</evidence>
<dbReference type="InterPro" id="IPR045851">
    <property type="entry name" value="AMP-bd_C_sf"/>
</dbReference>
<name>A0AAV9PUL7_9PEZI</name>
<keyword evidence="9" id="KW-1185">Reference proteome</keyword>
<feature type="compositionally biased region" description="Low complexity" evidence="5">
    <location>
        <begin position="31"/>
        <end position="47"/>
    </location>
</feature>
<dbReference type="InterPro" id="IPR042099">
    <property type="entry name" value="ANL_N_sf"/>
</dbReference>
<feature type="compositionally biased region" description="Polar residues" evidence="5">
    <location>
        <begin position="1"/>
        <end position="16"/>
    </location>
</feature>
<dbReference type="AlphaFoldDB" id="A0AAV9PUL7"/>
<evidence type="ECO:0000313" key="9">
    <source>
        <dbReference type="Proteomes" id="UP001345827"/>
    </source>
</evidence>
<dbReference type="SUPFAM" id="SSF52096">
    <property type="entry name" value="ClpP/crotonase"/>
    <property type="match status" value="2"/>
</dbReference>
<dbReference type="Pfam" id="PF00501">
    <property type="entry name" value="AMP-binding"/>
    <property type="match status" value="1"/>
</dbReference>
<dbReference type="GO" id="GO:0005524">
    <property type="term" value="F:ATP binding"/>
    <property type="evidence" value="ECO:0007669"/>
    <property type="project" value="UniProtKB-KW"/>
</dbReference>
<dbReference type="Gene3D" id="3.30.300.30">
    <property type="match status" value="1"/>
</dbReference>
<comment type="similarity">
    <text evidence="1">Belongs to the ATP-dependent AMP-binding enzyme family.</text>
</comment>
<dbReference type="InterPro" id="IPR020845">
    <property type="entry name" value="AMP-binding_CS"/>
</dbReference>
<dbReference type="PROSITE" id="PS00455">
    <property type="entry name" value="AMP_BINDING"/>
    <property type="match status" value="1"/>
</dbReference>
<dbReference type="GO" id="GO:0044539">
    <property type="term" value="P:long-chain fatty acid import into cell"/>
    <property type="evidence" value="ECO:0007669"/>
    <property type="project" value="TreeGrafter"/>
</dbReference>
<dbReference type="PROSITE" id="PS50980">
    <property type="entry name" value="COA_CT_NTER"/>
    <property type="match status" value="1"/>
</dbReference>
<dbReference type="PANTHER" id="PTHR43107">
    <property type="entry name" value="LONG-CHAIN FATTY ACID TRANSPORT PROTEIN"/>
    <property type="match status" value="1"/>
</dbReference>
<evidence type="ECO:0000313" key="8">
    <source>
        <dbReference type="EMBL" id="KAK5528989.1"/>
    </source>
</evidence>
<proteinExistence type="inferred from homology"/>
<dbReference type="InterPro" id="IPR034733">
    <property type="entry name" value="AcCoA_carboxyl_beta"/>
</dbReference>
<dbReference type="Gene3D" id="3.40.50.12780">
    <property type="entry name" value="N-terminal domain of ligase-like"/>
    <property type="match status" value="1"/>
</dbReference>
<dbReference type="InterPro" id="IPR029045">
    <property type="entry name" value="ClpP/crotonase-like_dom_sf"/>
</dbReference>
<evidence type="ECO:0000259" key="6">
    <source>
        <dbReference type="PROSITE" id="PS50980"/>
    </source>
</evidence>
<keyword evidence="3" id="KW-0547">Nucleotide-binding</keyword>
<reference evidence="8 9" key="1">
    <citation type="submission" date="2023-06" db="EMBL/GenBank/DDBJ databases">
        <title>Black Yeasts Isolated from many extreme environments.</title>
        <authorList>
            <person name="Coleine C."/>
            <person name="Stajich J.E."/>
            <person name="Selbmann L."/>
        </authorList>
    </citation>
    <scope>NUCLEOTIDE SEQUENCE [LARGE SCALE GENOMIC DNA]</scope>
    <source>
        <strain evidence="8 9">CCFEE 5887</strain>
    </source>
</reference>
<dbReference type="GO" id="GO:0005777">
    <property type="term" value="C:peroxisome"/>
    <property type="evidence" value="ECO:0007669"/>
    <property type="project" value="TreeGrafter"/>
</dbReference>
<evidence type="ECO:0000256" key="1">
    <source>
        <dbReference type="ARBA" id="ARBA00006432"/>
    </source>
</evidence>
<keyword evidence="2" id="KW-0436">Ligase</keyword>
<evidence type="ECO:0000256" key="2">
    <source>
        <dbReference type="ARBA" id="ARBA00022598"/>
    </source>
</evidence>
<dbReference type="InterPro" id="IPR011762">
    <property type="entry name" value="COA_CT_N"/>
</dbReference>
<feature type="domain" description="CoA carboxyltransferase C-terminal" evidence="7">
    <location>
        <begin position="339"/>
        <end position="588"/>
    </location>
</feature>
<dbReference type="GO" id="GO:0005324">
    <property type="term" value="F:long-chain fatty acid transmembrane transporter activity"/>
    <property type="evidence" value="ECO:0007669"/>
    <property type="project" value="TreeGrafter"/>
</dbReference>
<dbReference type="GO" id="GO:0005811">
    <property type="term" value="C:lipid droplet"/>
    <property type="evidence" value="ECO:0007669"/>
    <property type="project" value="TreeGrafter"/>
</dbReference>
<keyword evidence="4" id="KW-0067">ATP-binding</keyword>
<dbReference type="EMBL" id="JAXLQG010000024">
    <property type="protein sequence ID" value="KAK5528989.1"/>
    <property type="molecule type" value="Genomic_DNA"/>
</dbReference>
<evidence type="ECO:0000259" key="7">
    <source>
        <dbReference type="PROSITE" id="PS50989"/>
    </source>
</evidence>
<dbReference type="InterPro" id="IPR011763">
    <property type="entry name" value="COA_CT_C"/>
</dbReference>
<organism evidence="8 9">
    <name type="scientific">Vermiconidia calcicola</name>
    <dbReference type="NCBI Taxonomy" id="1690605"/>
    <lineage>
        <taxon>Eukaryota</taxon>
        <taxon>Fungi</taxon>
        <taxon>Dikarya</taxon>
        <taxon>Ascomycota</taxon>
        <taxon>Pezizomycotina</taxon>
        <taxon>Dothideomycetes</taxon>
        <taxon>Dothideomycetidae</taxon>
        <taxon>Mycosphaerellales</taxon>
        <taxon>Extremaceae</taxon>
        <taxon>Vermiconidia</taxon>
    </lineage>
</organism>
<comment type="caution">
    <text evidence="8">The sequence shown here is derived from an EMBL/GenBank/DDBJ whole genome shotgun (WGS) entry which is preliminary data.</text>
</comment>
<gene>
    <name evidence="8" type="ORF">LTR25_010174</name>
</gene>
<sequence>MSSKNRPASAVTTDTAATERLSQVARHISGSQRDGSASTSQSSSSTGRRTRRSAKGSRNNTGPPADYSDVLSNLAKLNAMAHTPDLSNRGYVRQKREGKLWVRERLEQLVDKDSFKEIGSASGRVEWKQTGPRDEEPVSFTPTNNLQGFGMLGGRKVIITADDYSIRAGHADGAISDKTIYSEKLAVSLNMPIIKLTDGSSGGGSVTSIKTQGWSYVPGVPGFIEAVKGINMGIPNLAAVLGPAIGIGAARAVISHFSVMAGDIGSLFNAGPQVVEGATFEEGLTLRELGGPGIHCTNGTIDNLAANEAECFEQIRRVLSYLPNCGQSKLPPVVAVSDPIARVSEELRTIIPRRKERMYDARAIVATVFDAGSWFEIGALWGRTAIVGLARLGGRPVGVISLNCEVNAGALDAGGSQKITRHLKLCDVMNIPIVQFVDVPGYAIGTVAERQATMRWGVELGKAYISTTIPIFSVLTRRVFGVAGGIMVACRDPMMCVAWPSGEWGSLPLDGGIEVGHRWELKQAEAEGKKKELYARLDDEYRRLMNPIRTANAFGVEEIIDPAHTRRVVAEWAVHMTVHIDLKMSLPTAAAVAAVSTALGLYLDAKYSIGSDIAQIRGAWRLQRYAQHLYEIHGEDDWSFYHVLHSTYGSNDDQEAFVFEGRSWTYKRLREEIGRWAEALKRLGVRNRMVVGLFINNSPEFMFTWWALYKLGAIPAPINTSITGGNIKHCLKVSEAEMLITTFELSGIIAQTFDLNDDGTGAFESGDPSCARLGHIVLYDHDTYPSVGQLSSRGRITVMRHSELPLATPEMGDFPKSSRPKVLHTDASQYLFTSGTTGLPKALIWPAGYSLSGSCPDRYPGMHDKRRRFYICLPMFHGTATFAGMPATFSTSGTVILARRFSRREFWADVRRSRANAILYIGEMLRYLVQSPPDARFPDEKNHEVDLAFGLGLAPTVWRAVRERFGIPWIVEYYSASEATISILNSNKNDLGVGKVAHYGPLMRNSIFQDKFYIVRTDLETGEILRDPKTGFCMRTRAGEVGESICRISPPVQRRHDYVGEGGTEATEKKVLRNVFAKGDEFFRLGDAMARDQDGFVSFHDRLGDTYRAKGHNISTTEVEGCLSSHPNIASVNVYAIPMNRYGYDGQLGCAAITFTSSSGSGSGMDSEKSDAQEQETVRELEKWTTTNANGALPAYAVPRFLRVLVSDRRQLDGGNNDSDTGADRVSLIMKKLKTGLRQEGFSLPRSSSDRMYWIEKEGFGYVPLTDEAVQVLLSGKARL</sequence>
<dbReference type="GO" id="GO:0009898">
    <property type="term" value="C:cytoplasmic side of plasma membrane"/>
    <property type="evidence" value="ECO:0007669"/>
    <property type="project" value="TreeGrafter"/>
</dbReference>
<accession>A0AAV9PUL7</accession>